<keyword evidence="1" id="KW-0238">DNA-binding</keyword>
<protein>
    <submittedName>
        <fullName evidence="4">Helix-turn-helix domain-containing protein</fullName>
    </submittedName>
</protein>
<proteinExistence type="predicted"/>
<dbReference type="InterPro" id="IPR001387">
    <property type="entry name" value="Cro/C1-type_HTH"/>
</dbReference>
<dbReference type="PROSITE" id="PS50943">
    <property type="entry name" value="HTH_CROC1"/>
    <property type="match status" value="1"/>
</dbReference>
<feature type="domain" description="HTH cro/C1-type" evidence="3">
    <location>
        <begin position="7"/>
        <end position="61"/>
    </location>
</feature>
<evidence type="ECO:0000256" key="1">
    <source>
        <dbReference type="ARBA" id="ARBA00023125"/>
    </source>
</evidence>
<gene>
    <name evidence="4" type="ORF">ACFS6H_09110</name>
</gene>
<feature type="transmembrane region" description="Helical" evidence="2">
    <location>
        <begin position="168"/>
        <end position="190"/>
    </location>
</feature>
<accession>A0ABW6A6P3</accession>
<dbReference type="SMART" id="SM00530">
    <property type="entry name" value="HTH_XRE"/>
    <property type="match status" value="1"/>
</dbReference>
<evidence type="ECO:0000256" key="2">
    <source>
        <dbReference type="SAM" id="Phobius"/>
    </source>
</evidence>
<evidence type="ECO:0000313" key="4">
    <source>
        <dbReference type="EMBL" id="MFD2919863.1"/>
    </source>
</evidence>
<dbReference type="Pfam" id="PF01381">
    <property type="entry name" value="HTH_3"/>
    <property type="match status" value="1"/>
</dbReference>
<dbReference type="EMBL" id="JBHUOZ010000002">
    <property type="protein sequence ID" value="MFD2919863.1"/>
    <property type="molecule type" value="Genomic_DNA"/>
</dbReference>
<keyword evidence="2" id="KW-0812">Transmembrane</keyword>
<keyword evidence="2" id="KW-1133">Transmembrane helix</keyword>
<dbReference type="Gene3D" id="1.10.260.40">
    <property type="entry name" value="lambda repressor-like DNA-binding domains"/>
    <property type="match status" value="1"/>
</dbReference>
<sequence>MELSQKIVIARKKKGLTQEQLADRTNITVRTIQRIESGESTPRSYTLKAIADVLGIPFDTLITAEPGPAKDTDMAMELTGPTTEENSKHFLQVLCLSCFTYLVIPFVHFLVPDYLLKRSGEQNPKIVAFARRMVRVQLCWKSALWLIMLLTLGYNIIVAVYFDRAWLLNYLLPFFIMYLLNALIITYSLLRISRTDFSFQPSA</sequence>
<dbReference type="CDD" id="cd00093">
    <property type="entry name" value="HTH_XRE"/>
    <property type="match status" value="1"/>
</dbReference>
<evidence type="ECO:0000313" key="5">
    <source>
        <dbReference type="Proteomes" id="UP001597511"/>
    </source>
</evidence>
<reference evidence="5" key="1">
    <citation type="journal article" date="2019" name="Int. J. Syst. Evol. Microbiol.">
        <title>The Global Catalogue of Microorganisms (GCM) 10K type strain sequencing project: providing services to taxonomists for standard genome sequencing and annotation.</title>
        <authorList>
            <consortium name="The Broad Institute Genomics Platform"/>
            <consortium name="The Broad Institute Genome Sequencing Center for Infectious Disease"/>
            <person name="Wu L."/>
            <person name="Ma J."/>
        </authorList>
    </citation>
    <scope>NUCLEOTIDE SEQUENCE [LARGE SCALE GENOMIC DNA]</scope>
    <source>
        <strain evidence="5">KCTC 23299</strain>
    </source>
</reference>
<dbReference type="RefSeq" id="WP_386097514.1">
    <property type="nucleotide sequence ID" value="NZ_JBHUOZ010000002.1"/>
</dbReference>
<evidence type="ECO:0000259" key="3">
    <source>
        <dbReference type="PROSITE" id="PS50943"/>
    </source>
</evidence>
<dbReference type="Proteomes" id="UP001597511">
    <property type="component" value="Unassembled WGS sequence"/>
</dbReference>
<comment type="caution">
    <text evidence="4">The sequence shown here is derived from an EMBL/GenBank/DDBJ whole genome shotgun (WGS) entry which is preliminary data.</text>
</comment>
<keyword evidence="2" id="KW-0472">Membrane</keyword>
<dbReference type="SUPFAM" id="SSF47413">
    <property type="entry name" value="lambda repressor-like DNA-binding domains"/>
    <property type="match status" value="1"/>
</dbReference>
<organism evidence="4 5">
    <name type="scientific">Terrimonas rubra</name>
    <dbReference type="NCBI Taxonomy" id="1035890"/>
    <lineage>
        <taxon>Bacteria</taxon>
        <taxon>Pseudomonadati</taxon>
        <taxon>Bacteroidota</taxon>
        <taxon>Chitinophagia</taxon>
        <taxon>Chitinophagales</taxon>
        <taxon>Chitinophagaceae</taxon>
        <taxon>Terrimonas</taxon>
    </lineage>
</organism>
<feature type="transmembrane region" description="Helical" evidence="2">
    <location>
        <begin position="142"/>
        <end position="162"/>
    </location>
</feature>
<feature type="transmembrane region" description="Helical" evidence="2">
    <location>
        <begin position="90"/>
        <end position="111"/>
    </location>
</feature>
<dbReference type="PANTHER" id="PTHR46558:SF3">
    <property type="entry name" value="TRANSCRIPTIONAL REGULATOR"/>
    <property type="match status" value="1"/>
</dbReference>
<keyword evidence="5" id="KW-1185">Reference proteome</keyword>
<dbReference type="PANTHER" id="PTHR46558">
    <property type="entry name" value="TRACRIPTIONAL REGULATORY PROTEIN-RELATED-RELATED"/>
    <property type="match status" value="1"/>
</dbReference>
<dbReference type="InterPro" id="IPR010982">
    <property type="entry name" value="Lambda_DNA-bd_dom_sf"/>
</dbReference>
<name>A0ABW6A6P3_9BACT</name>